<name>A0A0C3D1R2_9AGAM</name>
<evidence type="ECO:0000313" key="3">
    <source>
        <dbReference type="Proteomes" id="UP000053989"/>
    </source>
</evidence>
<evidence type="ECO:0008006" key="4">
    <source>
        <dbReference type="Google" id="ProtNLM"/>
    </source>
</evidence>
<evidence type="ECO:0000256" key="1">
    <source>
        <dbReference type="SAM" id="MobiDB-lite"/>
    </source>
</evidence>
<dbReference type="InParanoid" id="A0A0C3D1R2"/>
<accession>A0A0C3D1R2</accession>
<sequence length="201" mass="23176">MRGDPGHDHGTSNSTTTRQCGQPGDLHLRRPIALGDPSDPSSDSTLTDSSSSSGDDSSFGSDFFEEEPSTVFTNDSDQTKARKREKKRRYRAKRGEIQAGLFKKWCRELRDSAKRARLDRKKSIRLAGKYLEGRAYRFYERDVLDLKKRYTLTTFFEGLFDYVFPADFRMQQRDKFDACKQDGRSVLDFLRRLQEIAGTDM</sequence>
<keyword evidence="3" id="KW-1185">Reference proteome</keyword>
<reference evidence="2 3" key="1">
    <citation type="submission" date="2014-04" db="EMBL/GenBank/DDBJ databases">
        <authorList>
            <consortium name="DOE Joint Genome Institute"/>
            <person name="Kuo A."/>
            <person name="Kohler A."/>
            <person name="Nagy L.G."/>
            <person name="Floudas D."/>
            <person name="Copeland A."/>
            <person name="Barry K.W."/>
            <person name="Cichocki N."/>
            <person name="Veneault-Fourrey C."/>
            <person name="LaButti K."/>
            <person name="Lindquist E.A."/>
            <person name="Lipzen A."/>
            <person name="Lundell T."/>
            <person name="Morin E."/>
            <person name="Murat C."/>
            <person name="Sun H."/>
            <person name="Tunlid A."/>
            <person name="Henrissat B."/>
            <person name="Grigoriev I.V."/>
            <person name="Hibbett D.S."/>
            <person name="Martin F."/>
            <person name="Nordberg H.P."/>
            <person name="Cantor M.N."/>
            <person name="Hua S.X."/>
        </authorList>
    </citation>
    <scope>NUCLEOTIDE SEQUENCE [LARGE SCALE GENOMIC DNA]</scope>
    <source>
        <strain evidence="2 3">Foug A</strain>
    </source>
</reference>
<feature type="compositionally biased region" description="Polar residues" evidence="1">
    <location>
        <begin position="11"/>
        <end position="20"/>
    </location>
</feature>
<dbReference type="AlphaFoldDB" id="A0A0C3D1R2"/>
<organism evidence="2 3">
    <name type="scientific">Scleroderma citrinum Foug A</name>
    <dbReference type="NCBI Taxonomy" id="1036808"/>
    <lineage>
        <taxon>Eukaryota</taxon>
        <taxon>Fungi</taxon>
        <taxon>Dikarya</taxon>
        <taxon>Basidiomycota</taxon>
        <taxon>Agaricomycotina</taxon>
        <taxon>Agaricomycetes</taxon>
        <taxon>Agaricomycetidae</taxon>
        <taxon>Boletales</taxon>
        <taxon>Sclerodermatineae</taxon>
        <taxon>Sclerodermataceae</taxon>
        <taxon>Scleroderma</taxon>
    </lineage>
</organism>
<feature type="region of interest" description="Disordered" evidence="1">
    <location>
        <begin position="1"/>
        <end position="91"/>
    </location>
</feature>
<gene>
    <name evidence="2" type="ORF">SCLCIDRAFT_1225499</name>
</gene>
<feature type="compositionally biased region" description="Low complexity" evidence="1">
    <location>
        <begin position="34"/>
        <end position="62"/>
    </location>
</feature>
<feature type="non-terminal residue" evidence="2">
    <location>
        <position position="201"/>
    </location>
</feature>
<dbReference type="HOGENOM" id="CLU_091208_0_0_1"/>
<dbReference type="Proteomes" id="UP000053989">
    <property type="component" value="Unassembled WGS sequence"/>
</dbReference>
<proteinExistence type="predicted"/>
<feature type="compositionally biased region" description="Basic residues" evidence="1">
    <location>
        <begin position="81"/>
        <end position="91"/>
    </location>
</feature>
<feature type="compositionally biased region" description="Basic and acidic residues" evidence="1">
    <location>
        <begin position="1"/>
        <end position="10"/>
    </location>
</feature>
<dbReference type="STRING" id="1036808.A0A0C3D1R2"/>
<protein>
    <recommendedName>
        <fullName evidence="4">Retrotransposon gag domain-containing protein</fullName>
    </recommendedName>
</protein>
<dbReference type="OrthoDB" id="3267748at2759"/>
<dbReference type="EMBL" id="KN822767">
    <property type="protein sequence ID" value="KIM50061.1"/>
    <property type="molecule type" value="Genomic_DNA"/>
</dbReference>
<evidence type="ECO:0000313" key="2">
    <source>
        <dbReference type="EMBL" id="KIM50061.1"/>
    </source>
</evidence>
<reference evidence="3" key="2">
    <citation type="submission" date="2015-01" db="EMBL/GenBank/DDBJ databases">
        <title>Evolutionary Origins and Diversification of the Mycorrhizal Mutualists.</title>
        <authorList>
            <consortium name="DOE Joint Genome Institute"/>
            <consortium name="Mycorrhizal Genomics Consortium"/>
            <person name="Kohler A."/>
            <person name="Kuo A."/>
            <person name="Nagy L.G."/>
            <person name="Floudas D."/>
            <person name="Copeland A."/>
            <person name="Barry K.W."/>
            <person name="Cichocki N."/>
            <person name="Veneault-Fourrey C."/>
            <person name="LaButti K."/>
            <person name="Lindquist E.A."/>
            <person name="Lipzen A."/>
            <person name="Lundell T."/>
            <person name="Morin E."/>
            <person name="Murat C."/>
            <person name="Riley R."/>
            <person name="Ohm R."/>
            <person name="Sun H."/>
            <person name="Tunlid A."/>
            <person name="Henrissat B."/>
            <person name="Grigoriev I.V."/>
            <person name="Hibbett D.S."/>
            <person name="Martin F."/>
        </authorList>
    </citation>
    <scope>NUCLEOTIDE SEQUENCE [LARGE SCALE GENOMIC DNA]</scope>
    <source>
        <strain evidence="3">Foug A</strain>
    </source>
</reference>